<name>A0AB34VFQ5_9GAMM</name>
<feature type="binding site" evidence="5">
    <location>
        <begin position="183"/>
        <end position="186"/>
    </location>
    <ligand>
        <name>substrate</name>
    </ligand>
</feature>
<feature type="binding site" evidence="5">
    <location>
        <position position="168"/>
    </location>
    <ligand>
        <name>S-adenosyl-L-methionine</name>
        <dbReference type="ChEBI" id="CHEBI:59789"/>
    </ligand>
</feature>
<dbReference type="InterPro" id="IPR019874">
    <property type="entry name" value="RF_methyltr_PrmC"/>
</dbReference>
<feature type="binding site" evidence="5">
    <location>
        <begin position="117"/>
        <end position="121"/>
    </location>
    <ligand>
        <name>S-adenosyl-L-methionine</name>
        <dbReference type="ChEBI" id="CHEBI:59789"/>
    </ligand>
</feature>
<dbReference type="GO" id="GO:0102559">
    <property type="term" value="F:peptide chain release factor N(5)-glutamine methyltransferase activity"/>
    <property type="evidence" value="ECO:0007669"/>
    <property type="project" value="UniProtKB-EC"/>
</dbReference>
<keyword evidence="2 5" id="KW-0808">Transferase</keyword>
<dbReference type="EMBL" id="LDSI01000012">
    <property type="protein sequence ID" value="KTS98007.1"/>
    <property type="molecule type" value="Genomic_DNA"/>
</dbReference>
<evidence type="ECO:0000256" key="5">
    <source>
        <dbReference type="HAMAP-Rule" id="MF_02126"/>
    </source>
</evidence>
<comment type="function">
    <text evidence="5">Methylates the class 1 translation termination release factors RF1/PrfA and RF2/PrfB on the glutamine residue of the universally conserved GGQ motif.</text>
</comment>
<comment type="caution">
    <text evidence="8">The sequence shown here is derived from an EMBL/GenBank/DDBJ whole genome shotgun (WGS) entry which is preliminary data.</text>
</comment>
<dbReference type="CDD" id="cd02440">
    <property type="entry name" value="AdoMet_MTases"/>
    <property type="match status" value="1"/>
</dbReference>
<reference evidence="8 9" key="1">
    <citation type="journal article" date="2016" name="Front. Microbiol.">
        <title>Genomic Resource of Rice Seed Associated Bacteria.</title>
        <authorList>
            <person name="Midha S."/>
            <person name="Bansal K."/>
            <person name="Sharma S."/>
            <person name="Kumar N."/>
            <person name="Patil P.P."/>
            <person name="Chaudhry V."/>
            <person name="Patil P.B."/>
        </authorList>
    </citation>
    <scope>NUCLEOTIDE SEQUENCE [LARGE SCALE GENOMIC DNA]</scope>
    <source>
        <strain evidence="8 9">RSA13</strain>
    </source>
</reference>
<dbReference type="InterPro" id="IPR050320">
    <property type="entry name" value="N5-glutamine_MTase"/>
</dbReference>
<evidence type="ECO:0000313" key="9">
    <source>
        <dbReference type="Proteomes" id="UP000072520"/>
    </source>
</evidence>
<dbReference type="PANTHER" id="PTHR18895:SF74">
    <property type="entry name" value="MTRF1L RELEASE FACTOR GLUTAMINE METHYLTRANSFERASE"/>
    <property type="match status" value="1"/>
</dbReference>
<protein>
    <recommendedName>
        <fullName evidence="5">Release factor glutamine methyltransferase</fullName>
        <shortName evidence="5">RF MTase</shortName>
        <ecNumber evidence="5">2.1.1.297</ecNumber>
    </recommendedName>
    <alternativeName>
        <fullName evidence="5">N5-glutamine methyltransferase PrmC</fullName>
    </alternativeName>
    <alternativeName>
        <fullName evidence="5">Protein-(glutamine-N5) MTase PrmC</fullName>
    </alternativeName>
    <alternativeName>
        <fullName evidence="5">Protein-glutamine N-methyltransferase PrmC</fullName>
    </alternativeName>
</protein>
<comment type="catalytic activity">
    <reaction evidence="4 5">
        <text>L-glutaminyl-[peptide chain release factor] + S-adenosyl-L-methionine = N(5)-methyl-L-glutaminyl-[peptide chain release factor] + S-adenosyl-L-homocysteine + H(+)</text>
        <dbReference type="Rhea" id="RHEA:42896"/>
        <dbReference type="Rhea" id="RHEA-COMP:10271"/>
        <dbReference type="Rhea" id="RHEA-COMP:10272"/>
        <dbReference type="ChEBI" id="CHEBI:15378"/>
        <dbReference type="ChEBI" id="CHEBI:30011"/>
        <dbReference type="ChEBI" id="CHEBI:57856"/>
        <dbReference type="ChEBI" id="CHEBI:59789"/>
        <dbReference type="ChEBI" id="CHEBI:61891"/>
        <dbReference type="EC" id="2.1.1.297"/>
    </reaction>
</comment>
<organism evidence="8 9">
    <name type="scientific">Pantoea stewartii</name>
    <dbReference type="NCBI Taxonomy" id="66269"/>
    <lineage>
        <taxon>Bacteria</taxon>
        <taxon>Pseudomonadati</taxon>
        <taxon>Pseudomonadota</taxon>
        <taxon>Gammaproteobacteria</taxon>
        <taxon>Enterobacterales</taxon>
        <taxon>Erwiniaceae</taxon>
        <taxon>Pantoea</taxon>
    </lineage>
</organism>
<proteinExistence type="inferred from homology"/>
<evidence type="ECO:0000256" key="3">
    <source>
        <dbReference type="ARBA" id="ARBA00022691"/>
    </source>
</evidence>
<feature type="binding site" evidence="5">
    <location>
        <position position="183"/>
    </location>
    <ligand>
        <name>S-adenosyl-L-methionine</name>
        <dbReference type="ChEBI" id="CHEBI:59789"/>
    </ligand>
</feature>
<evidence type="ECO:0000259" key="6">
    <source>
        <dbReference type="Pfam" id="PF05175"/>
    </source>
</evidence>
<dbReference type="SUPFAM" id="SSF53335">
    <property type="entry name" value="S-adenosyl-L-methionine-dependent methyltransferases"/>
    <property type="match status" value="1"/>
</dbReference>
<feature type="domain" description="Methyltransferase small" evidence="6">
    <location>
        <begin position="104"/>
        <end position="191"/>
    </location>
</feature>
<accession>A0AB34VFQ5</accession>
<dbReference type="NCBIfam" id="TIGR00536">
    <property type="entry name" value="hemK_fam"/>
    <property type="match status" value="1"/>
</dbReference>
<evidence type="ECO:0000256" key="4">
    <source>
        <dbReference type="ARBA" id="ARBA00048391"/>
    </source>
</evidence>
<dbReference type="InterPro" id="IPR004556">
    <property type="entry name" value="HemK-like"/>
</dbReference>
<comment type="similarity">
    <text evidence="5">Belongs to the protein N5-glutamine methyltransferase family. PrmC subfamily.</text>
</comment>
<dbReference type="FunFam" id="1.10.8.10:FF:000032">
    <property type="entry name" value="Release factor glutamine methyltransferase"/>
    <property type="match status" value="1"/>
</dbReference>
<dbReference type="Gene3D" id="1.10.8.10">
    <property type="entry name" value="DNA helicase RuvA subunit, C-terminal domain"/>
    <property type="match status" value="1"/>
</dbReference>
<dbReference type="PROSITE" id="PS00092">
    <property type="entry name" value="N6_MTASE"/>
    <property type="match status" value="1"/>
</dbReference>
<dbReference type="PANTHER" id="PTHR18895">
    <property type="entry name" value="HEMK METHYLTRANSFERASE"/>
    <property type="match status" value="1"/>
</dbReference>
<evidence type="ECO:0000256" key="1">
    <source>
        <dbReference type="ARBA" id="ARBA00022603"/>
    </source>
</evidence>
<dbReference type="HAMAP" id="MF_02126">
    <property type="entry name" value="RF_methyltr_PrmC"/>
    <property type="match status" value="1"/>
</dbReference>
<evidence type="ECO:0000313" key="8">
    <source>
        <dbReference type="EMBL" id="KTS98007.1"/>
    </source>
</evidence>
<dbReference type="InterPro" id="IPR040758">
    <property type="entry name" value="PrmC_N"/>
</dbReference>
<keyword evidence="3 5" id="KW-0949">S-adenosyl-L-methionine</keyword>
<dbReference type="FunFam" id="3.40.50.150:FF:000053">
    <property type="entry name" value="Release factor glutamine methyltransferase"/>
    <property type="match status" value="1"/>
</dbReference>
<dbReference type="Pfam" id="PF17827">
    <property type="entry name" value="PrmC_N"/>
    <property type="match status" value="1"/>
</dbReference>
<dbReference type="GO" id="GO:0032259">
    <property type="term" value="P:methylation"/>
    <property type="evidence" value="ECO:0007669"/>
    <property type="project" value="UniProtKB-KW"/>
</dbReference>
<dbReference type="RefSeq" id="WP_006118904.1">
    <property type="nucleotide sequence ID" value="NZ_CP046585.1"/>
</dbReference>
<dbReference type="InterPro" id="IPR029063">
    <property type="entry name" value="SAM-dependent_MTases_sf"/>
</dbReference>
<dbReference type="EC" id="2.1.1.297" evidence="5"/>
<dbReference type="InterPro" id="IPR002052">
    <property type="entry name" value="DNA_methylase_N6_adenine_CS"/>
</dbReference>
<dbReference type="Gene3D" id="3.40.50.150">
    <property type="entry name" value="Vaccinia Virus protein VP39"/>
    <property type="match status" value="1"/>
</dbReference>
<dbReference type="NCBIfam" id="TIGR03534">
    <property type="entry name" value="RF_mod_PrmC"/>
    <property type="match status" value="1"/>
</dbReference>
<feature type="binding site" evidence="5">
    <location>
        <position position="140"/>
    </location>
    <ligand>
        <name>S-adenosyl-L-methionine</name>
        <dbReference type="ChEBI" id="CHEBI:59789"/>
    </ligand>
</feature>
<gene>
    <name evidence="5" type="primary">prmC</name>
    <name evidence="8" type="ORF">RSA13_10335</name>
</gene>
<dbReference type="InterPro" id="IPR007848">
    <property type="entry name" value="Small_mtfrase_dom"/>
</dbReference>
<sequence length="280" mass="30653">MDIRHWLKQAVATLCGGDSPKRDAEILLGYVTGKPRSWLVAFDETLLSDAQLQQLTALLARRARGEPIAHLVGEREFWSLPLRVSDATLIPRPDTEILVEQALARLPAAPARVLDLGTGTGAIALAIASERPDCTVIGVDRVPAAVALAQDNAAHLAIANATFVHSHWFAQLTPTRFDLIVSNPPYIDASDHHLEEGDVRFEPRSALVADEAGMADLRWLIAQSPAWLQPGGWLLLEHGWQQDEAVRQLMCQHHYQAVDTVKDYGGNPRVTFGQTAPIPV</sequence>
<evidence type="ECO:0000259" key="7">
    <source>
        <dbReference type="Pfam" id="PF17827"/>
    </source>
</evidence>
<keyword evidence="1 5" id="KW-0489">Methyltransferase</keyword>
<dbReference type="GO" id="GO:0003676">
    <property type="term" value="F:nucleic acid binding"/>
    <property type="evidence" value="ECO:0007669"/>
    <property type="project" value="InterPro"/>
</dbReference>
<dbReference type="Pfam" id="PF05175">
    <property type="entry name" value="MTS"/>
    <property type="match status" value="1"/>
</dbReference>
<dbReference type="AlphaFoldDB" id="A0AB34VFQ5"/>
<dbReference type="GeneID" id="61250742"/>
<evidence type="ECO:0000256" key="2">
    <source>
        <dbReference type="ARBA" id="ARBA00022679"/>
    </source>
</evidence>
<feature type="domain" description="Release factor glutamine methyltransferase N-terminal" evidence="7">
    <location>
        <begin position="6"/>
        <end position="73"/>
    </location>
</feature>
<dbReference type="Proteomes" id="UP000072520">
    <property type="component" value="Unassembled WGS sequence"/>
</dbReference>